<evidence type="ECO:0000313" key="2">
    <source>
        <dbReference type="EMBL" id="MBO8423716.1"/>
    </source>
</evidence>
<organism evidence="2 3">
    <name type="scientific">Candidatus Stercoripulliclostridium pullicola</name>
    <dbReference type="NCBI Taxonomy" id="2840953"/>
    <lineage>
        <taxon>Bacteria</taxon>
        <taxon>Bacillati</taxon>
        <taxon>Bacillota</taxon>
        <taxon>Clostridia</taxon>
        <taxon>Eubacteriales</taxon>
        <taxon>Candidatus Stercoripulliclostridium</taxon>
    </lineage>
</organism>
<dbReference type="NCBIfam" id="NF038032">
    <property type="entry name" value="CehA_McbA_metalo"/>
    <property type="match status" value="1"/>
</dbReference>
<dbReference type="AlphaFoldDB" id="A0A940ICP9"/>
<sequence length="229" mass="24615">MSEIIYYPFELHCHTVHSDGAFTPRELVKAAAERGLKGIALTDHNTATGNAEALRAGEEFGIAVIPGTEWTTFYGHITVLGGRSDIDWRSVTPKNAADKVARAVMLGDAAVLAHPYRVGYPVCTGGRSEFPEEIFDVLTGYEVYSGLLADPTNRRSYAEYARLTAAGKKLAALYGRDWHGPSSDVGYGVTLLGISGTLNAANALEAIRSGRTAVADRNGNTIIETPWRA</sequence>
<dbReference type="EMBL" id="JADINF010000041">
    <property type="protein sequence ID" value="MBO8423716.1"/>
    <property type="molecule type" value="Genomic_DNA"/>
</dbReference>
<dbReference type="InterPro" id="IPR052018">
    <property type="entry name" value="PHP_domain"/>
</dbReference>
<evidence type="ECO:0000313" key="3">
    <source>
        <dbReference type="Proteomes" id="UP000727857"/>
    </source>
</evidence>
<evidence type="ECO:0000259" key="1">
    <source>
        <dbReference type="SMART" id="SM00481"/>
    </source>
</evidence>
<gene>
    <name evidence="2" type="ORF">IAB16_01645</name>
</gene>
<dbReference type="PANTHER" id="PTHR42924:SF3">
    <property type="entry name" value="POLYMERASE_HISTIDINOL PHOSPHATASE N-TERMINAL DOMAIN-CONTAINING PROTEIN"/>
    <property type="match status" value="1"/>
</dbReference>
<dbReference type="Gene3D" id="3.20.20.140">
    <property type="entry name" value="Metal-dependent hydrolases"/>
    <property type="match status" value="1"/>
</dbReference>
<dbReference type="Proteomes" id="UP000727857">
    <property type="component" value="Unassembled WGS sequence"/>
</dbReference>
<reference evidence="2" key="1">
    <citation type="submission" date="2020-10" db="EMBL/GenBank/DDBJ databases">
        <authorList>
            <person name="Gilroy R."/>
        </authorList>
    </citation>
    <scope>NUCLEOTIDE SEQUENCE</scope>
    <source>
        <strain evidence="2">517</strain>
    </source>
</reference>
<accession>A0A940ICP9</accession>
<dbReference type="Pfam" id="PF02811">
    <property type="entry name" value="PHP"/>
    <property type="match status" value="1"/>
</dbReference>
<dbReference type="InterPro" id="IPR016195">
    <property type="entry name" value="Pol/histidinol_Pase-like"/>
</dbReference>
<feature type="domain" description="Polymerase/histidinol phosphatase N-terminal" evidence="1">
    <location>
        <begin position="9"/>
        <end position="74"/>
    </location>
</feature>
<dbReference type="CDD" id="cd07438">
    <property type="entry name" value="PHP_HisPPase_AMP"/>
    <property type="match status" value="1"/>
</dbReference>
<dbReference type="SMART" id="SM00481">
    <property type="entry name" value="POLIIIAc"/>
    <property type="match status" value="1"/>
</dbReference>
<dbReference type="SUPFAM" id="SSF89550">
    <property type="entry name" value="PHP domain-like"/>
    <property type="match status" value="1"/>
</dbReference>
<dbReference type="InterPro" id="IPR004013">
    <property type="entry name" value="PHP_dom"/>
</dbReference>
<dbReference type="InterPro" id="IPR003141">
    <property type="entry name" value="Pol/His_phosphatase_N"/>
</dbReference>
<proteinExistence type="predicted"/>
<comment type="caution">
    <text evidence="2">The sequence shown here is derived from an EMBL/GenBank/DDBJ whole genome shotgun (WGS) entry which is preliminary data.</text>
</comment>
<protein>
    <submittedName>
        <fullName evidence="2">PHP domain-containing protein</fullName>
    </submittedName>
</protein>
<reference evidence="2" key="2">
    <citation type="journal article" date="2021" name="PeerJ">
        <title>Extensive microbial diversity within the chicken gut microbiome revealed by metagenomics and culture.</title>
        <authorList>
            <person name="Gilroy R."/>
            <person name="Ravi A."/>
            <person name="Getino M."/>
            <person name="Pursley I."/>
            <person name="Horton D.L."/>
            <person name="Alikhan N.F."/>
            <person name="Baker D."/>
            <person name="Gharbi K."/>
            <person name="Hall N."/>
            <person name="Watson M."/>
            <person name="Adriaenssens E.M."/>
            <person name="Foster-Nyarko E."/>
            <person name="Jarju S."/>
            <person name="Secka A."/>
            <person name="Antonio M."/>
            <person name="Oren A."/>
            <person name="Chaudhuri R.R."/>
            <person name="La Ragione R."/>
            <person name="Hildebrand F."/>
            <person name="Pallen M.J."/>
        </authorList>
    </citation>
    <scope>NUCLEOTIDE SEQUENCE</scope>
    <source>
        <strain evidence="2">517</strain>
    </source>
</reference>
<dbReference type="GO" id="GO:0035312">
    <property type="term" value="F:5'-3' DNA exonuclease activity"/>
    <property type="evidence" value="ECO:0007669"/>
    <property type="project" value="TreeGrafter"/>
</dbReference>
<dbReference type="GO" id="GO:0004534">
    <property type="term" value="F:5'-3' RNA exonuclease activity"/>
    <property type="evidence" value="ECO:0007669"/>
    <property type="project" value="TreeGrafter"/>
</dbReference>
<dbReference type="PANTHER" id="PTHR42924">
    <property type="entry name" value="EXONUCLEASE"/>
    <property type="match status" value="1"/>
</dbReference>
<name>A0A940ICP9_9FIRM</name>